<evidence type="ECO:0000256" key="13">
    <source>
        <dbReference type="ARBA" id="ARBA00037785"/>
    </source>
</evidence>
<evidence type="ECO:0000256" key="4">
    <source>
        <dbReference type="ARBA" id="ARBA00022692"/>
    </source>
</evidence>
<feature type="binding site" evidence="15">
    <location>
        <position position="74"/>
    </location>
    <ligand>
        <name>Na(+)</name>
        <dbReference type="ChEBI" id="CHEBI:29101"/>
        <label>1</label>
    </ligand>
</feature>
<keyword evidence="5" id="KW-0769">Symport</keyword>
<keyword evidence="3" id="KW-0813">Transport</keyword>
<evidence type="ECO:0000313" key="18">
    <source>
        <dbReference type="Proteomes" id="UP000616769"/>
    </source>
</evidence>
<dbReference type="GO" id="GO:0089718">
    <property type="term" value="P:amino acid import across plasma membrane"/>
    <property type="evidence" value="ECO:0007669"/>
    <property type="project" value="TreeGrafter"/>
</dbReference>
<feature type="binding site" evidence="15">
    <location>
        <position position="70"/>
    </location>
    <ligand>
        <name>Na(+)</name>
        <dbReference type="ChEBI" id="CHEBI:29101"/>
        <label>1</label>
    </ligand>
</feature>
<dbReference type="AlphaFoldDB" id="A0A132ABD5"/>
<keyword evidence="9" id="KW-0406">Ion transport</keyword>
<evidence type="ECO:0000256" key="14">
    <source>
        <dbReference type="ARBA" id="ARBA00040215"/>
    </source>
</evidence>
<dbReference type="PROSITE" id="PS50267">
    <property type="entry name" value="NA_NEUROTRAN_SYMP_3"/>
    <property type="match status" value="1"/>
</dbReference>
<evidence type="ECO:0000256" key="15">
    <source>
        <dbReference type="PIRSR" id="PIRSR600175-1"/>
    </source>
</evidence>
<dbReference type="GO" id="GO:0046872">
    <property type="term" value="F:metal ion binding"/>
    <property type="evidence" value="ECO:0007669"/>
    <property type="project" value="UniProtKB-KW"/>
</dbReference>
<dbReference type="OrthoDB" id="6581954at2759"/>
<keyword evidence="7" id="KW-1133">Transmembrane helix</keyword>
<evidence type="ECO:0000256" key="3">
    <source>
        <dbReference type="ARBA" id="ARBA00022448"/>
    </source>
</evidence>
<keyword evidence="15" id="KW-0479">Metal-binding</keyword>
<keyword evidence="11" id="KW-0325">Glycoprotein</keyword>
<organism evidence="17 18">
    <name type="scientific">Sarcoptes scabiei</name>
    <name type="common">Itch mite</name>
    <name type="synonym">Acarus scabiei</name>
    <dbReference type="NCBI Taxonomy" id="52283"/>
    <lineage>
        <taxon>Eukaryota</taxon>
        <taxon>Metazoa</taxon>
        <taxon>Ecdysozoa</taxon>
        <taxon>Arthropoda</taxon>
        <taxon>Chelicerata</taxon>
        <taxon>Arachnida</taxon>
        <taxon>Acari</taxon>
        <taxon>Acariformes</taxon>
        <taxon>Sarcoptiformes</taxon>
        <taxon>Astigmata</taxon>
        <taxon>Psoroptidia</taxon>
        <taxon>Sarcoptoidea</taxon>
        <taxon>Sarcoptidae</taxon>
        <taxon>Sarcoptinae</taxon>
        <taxon>Sarcoptes</taxon>
    </lineage>
</organism>
<comment type="similarity">
    <text evidence="2">Belongs to the sodium:neurotransmitter symporter (SNF) (TC 2.A.22) family.</text>
</comment>
<dbReference type="GO" id="GO:0005886">
    <property type="term" value="C:plasma membrane"/>
    <property type="evidence" value="ECO:0007669"/>
    <property type="project" value="TreeGrafter"/>
</dbReference>
<dbReference type="Pfam" id="PF00209">
    <property type="entry name" value="SNF"/>
    <property type="match status" value="1"/>
</dbReference>
<comment type="caution">
    <text evidence="17">The sequence shown here is derived from an EMBL/GenBank/DDBJ whole genome shotgun (WGS) entry which is preliminary data.</text>
</comment>
<evidence type="ECO:0000256" key="12">
    <source>
        <dbReference type="ARBA" id="ARBA00023201"/>
    </source>
</evidence>
<evidence type="ECO:0000256" key="7">
    <source>
        <dbReference type="ARBA" id="ARBA00022989"/>
    </source>
</evidence>
<dbReference type="GO" id="GO:0005283">
    <property type="term" value="F:amino acid:sodium symporter activity"/>
    <property type="evidence" value="ECO:0007669"/>
    <property type="project" value="TreeGrafter"/>
</dbReference>
<keyword evidence="12" id="KW-0739">Sodium transport</keyword>
<evidence type="ECO:0000256" key="11">
    <source>
        <dbReference type="ARBA" id="ARBA00023180"/>
    </source>
</evidence>
<evidence type="ECO:0000256" key="8">
    <source>
        <dbReference type="ARBA" id="ARBA00023053"/>
    </source>
</evidence>
<comment type="function">
    <text evidence="13">Unusual broad substrate spectrum amino acid:sodium cotransporter that promotes absorption of the D isomers of essential amino acids. Neutral amino acids are the preferred substrates, especially methionine and phenylalanine.</text>
</comment>
<evidence type="ECO:0000256" key="5">
    <source>
        <dbReference type="ARBA" id="ARBA00022847"/>
    </source>
</evidence>
<evidence type="ECO:0000256" key="6">
    <source>
        <dbReference type="ARBA" id="ARBA00022970"/>
    </source>
</evidence>
<evidence type="ECO:0000256" key="2">
    <source>
        <dbReference type="ARBA" id="ARBA00006459"/>
    </source>
</evidence>
<dbReference type="VEuPathDB" id="VectorBase:SSCA009356"/>
<dbReference type="EMBL" id="JXLN01012232">
    <property type="protein sequence ID" value="KPM08227.1"/>
    <property type="molecule type" value="Genomic_DNA"/>
</dbReference>
<accession>A0A132ABD5</accession>
<evidence type="ECO:0000256" key="10">
    <source>
        <dbReference type="ARBA" id="ARBA00023136"/>
    </source>
</evidence>
<evidence type="ECO:0000256" key="1">
    <source>
        <dbReference type="ARBA" id="ARBA00004141"/>
    </source>
</evidence>
<dbReference type="InterPro" id="IPR000175">
    <property type="entry name" value="Na/ntran_symport"/>
</dbReference>
<keyword evidence="10" id="KW-0472">Membrane</keyword>
<dbReference type="Proteomes" id="UP000616769">
    <property type="component" value="Unassembled WGS sequence"/>
</dbReference>
<keyword evidence="8 15" id="KW-0915">Sodium</keyword>
<proteinExistence type="inferred from homology"/>
<sequence length="85" mass="9512">MSDLEKFSNDDEDQKETGSNFFKTKNISEIQSNNLNFSKIDLDSSSAAKDHRGQWSSGVEFLLSCISMSVGLGNVWRFPYVGVLL</sequence>
<reference evidence="17 18" key="1">
    <citation type="journal article" date="2015" name="Parasit. Vectors">
        <title>Draft genome of the scabies mite.</title>
        <authorList>
            <person name="Rider S.D.Jr."/>
            <person name="Morgan M.S."/>
            <person name="Arlian L.G."/>
        </authorList>
    </citation>
    <scope>NUCLEOTIDE SEQUENCE [LARGE SCALE GENOMIC DNA]</scope>
    <source>
        <strain evidence="17">Arlian Lab</strain>
    </source>
</reference>
<dbReference type="SUPFAM" id="SSF161070">
    <property type="entry name" value="SNF-like"/>
    <property type="match status" value="1"/>
</dbReference>
<evidence type="ECO:0000313" key="17">
    <source>
        <dbReference type="EMBL" id="KPM08227.1"/>
    </source>
</evidence>
<feature type="region of interest" description="Disordered" evidence="16">
    <location>
        <begin position="1"/>
        <end position="20"/>
    </location>
</feature>
<comment type="subcellular location">
    <subcellularLocation>
        <location evidence="1">Membrane</location>
        <topology evidence="1">Multi-pass membrane protein</topology>
    </subcellularLocation>
</comment>
<evidence type="ECO:0000256" key="16">
    <source>
        <dbReference type="SAM" id="MobiDB-lite"/>
    </source>
</evidence>
<gene>
    <name evidence="17" type="ORF">QR98_0067410</name>
</gene>
<dbReference type="PANTHER" id="PTHR11616">
    <property type="entry name" value="SODIUM/CHLORIDE DEPENDENT TRANSPORTER"/>
    <property type="match status" value="1"/>
</dbReference>
<evidence type="ECO:0000256" key="9">
    <source>
        <dbReference type="ARBA" id="ARBA00023065"/>
    </source>
</evidence>
<protein>
    <recommendedName>
        <fullName evidence="14">Sodium-dependent nutrient amino acid transporter 1</fullName>
    </recommendedName>
</protein>
<keyword evidence="4" id="KW-0812">Transmembrane</keyword>
<name>A0A132ABD5_SARSC</name>
<dbReference type="PANTHER" id="PTHR11616:SF321">
    <property type="entry name" value="SODIUM-DEPENDENT NUTRIENT AMINO ACID TRANSPORTER 1-RELATED"/>
    <property type="match status" value="1"/>
</dbReference>
<dbReference type="InterPro" id="IPR037272">
    <property type="entry name" value="SNS_sf"/>
</dbReference>
<keyword evidence="6" id="KW-0029">Amino-acid transport</keyword>